<evidence type="ECO:0000256" key="7">
    <source>
        <dbReference type="ARBA" id="ARBA00023114"/>
    </source>
</evidence>
<feature type="compositionally biased region" description="Basic residues" evidence="11">
    <location>
        <begin position="514"/>
        <end position="532"/>
    </location>
</feature>
<evidence type="ECO:0000313" key="14">
    <source>
        <dbReference type="EMBL" id="MBC6613328.1"/>
    </source>
</evidence>
<dbReference type="InterPro" id="IPR006665">
    <property type="entry name" value="OmpA-like"/>
</dbReference>
<evidence type="ECO:0000256" key="10">
    <source>
        <dbReference type="PROSITE-ProRule" id="PRU00473"/>
    </source>
</evidence>
<dbReference type="RefSeq" id="WP_187321530.1">
    <property type="nucleotide sequence ID" value="NZ_JACSCY010000029.1"/>
</dbReference>
<feature type="chain" id="PRO_5045484895" evidence="12">
    <location>
        <begin position="28"/>
        <end position="532"/>
    </location>
</feature>
<keyword evidence="7" id="KW-0626">Porin</keyword>
<dbReference type="InterPro" id="IPR011250">
    <property type="entry name" value="OMP/PagP_B-barrel"/>
</dbReference>
<keyword evidence="2" id="KW-0813">Transport</keyword>
<keyword evidence="15" id="KW-1185">Reference proteome</keyword>
<dbReference type="InterPro" id="IPR006664">
    <property type="entry name" value="OMP_bac"/>
</dbReference>
<dbReference type="InterPro" id="IPR036737">
    <property type="entry name" value="OmpA-like_sf"/>
</dbReference>
<evidence type="ECO:0000313" key="15">
    <source>
        <dbReference type="Proteomes" id="UP000622017"/>
    </source>
</evidence>
<dbReference type="SUPFAM" id="SSF56925">
    <property type="entry name" value="OMPA-like"/>
    <property type="match status" value="1"/>
</dbReference>
<dbReference type="SUPFAM" id="SSF103647">
    <property type="entry name" value="TSP type-3 repeat"/>
    <property type="match status" value="2"/>
</dbReference>
<dbReference type="Proteomes" id="UP000622017">
    <property type="component" value="Unassembled WGS sequence"/>
</dbReference>
<evidence type="ECO:0000256" key="5">
    <source>
        <dbReference type="ARBA" id="ARBA00022729"/>
    </source>
</evidence>
<dbReference type="PANTHER" id="PTHR30329">
    <property type="entry name" value="STATOR ELEMENT OF FLAGELLAR MOTOR COMPLEX"/>
    <property type="match status" value="1"/>
</dbReference>
<name>A0ABR7MQJ1_9BACT</name>
<evidence type="ECO:0000256" key="1">
    <source>
        <dbReference type="ARBA" id="ARBA00004571"/>
    </source>
</evidence>
<dbReference type="InterPro" id="IPR003367">
    <property type="entry name" value="Thrombospondin_3-like_rpt"/>
</dbReference>
<dbReference type="Gene3D" id="4.10.1080.10">
    <property type="entry name" value="TSP type-3 repeat"/>
    <property type="match status" value="1"/>
</dbReference>
<dbReference type="SUPFAM" id="SSF103088">
    <property type="entry name" value="OmpA-like"/>
    <property type="match status" value="1"/>
</dbReference>
<keyword evidence="6" id="KW-0406">Ion transport</keyword>
<evidence type="ECO:0000256" key="4">
    <source>
        <dbReference type="ARBA" id="ARBA00022692"/>
    </source>
</evidence>
<feature type="domain" description="OmpA-like" evidence="13">
    <location>
        <begin position="368"/>
        <end position="485"/>
    </location>
</feature>
<dbReference type="InterPro" id="IPR050330">
    <property type="entry name" value="Bact_OuterMem_StrucFunc"/>
</dbReference>
<dbReference type="Pfam" id="PF00691">
    <property type="entry name" value="OmpA"/>
    <property type="match status" value="1"/>
</dbReference>
<keyword evidence="5 12" id="KW-0732">Signal</keyword>
<feature type="compositionally biased region" description="Basic and acidic residues" evidence="11">
    <location>
        <begin position="277"/>
        <end position="289"/>
    </location>
</feature>
<dbReference type="CDD" id="cd07185">
    <property type="entry name" value="OmpA_C-like"/>
    <property type="match status" value="1"/>
</dbReference>
<dbReference type="PROSITE" id="PS51123">
    <property type="entry name" value="OMPA_2"/>
    <property type="match status" value="1"/>
</dbReference>
<feature type="region of interest" description="Disordered" evidence="11">
    <location>
        <begin position="219"/>
        <end position="239"/>
    </location>
</feature>
<feature type="signal peptide" evidence="12">
    <location>
        <begin position="1"/>
        <end position="27"/>
    </location>
</feature>
<comment type="caution">
    <text evidence="14">The sequence shown here is derived from an EMBL/GenBank/DDBJ whole genome shotgun (WGS) entry which is preliminary data.</text>
</comment>
<comment type="subcellular location">
    <subcellularLocation>
        <location evidence="1">Cell outer membrane</location>
        <topology evidence="1">Multi-pass membrane protein</topology>
    </subcellularLocation>
</comment>
<keyword evidence="3" id="KW-1134">Transmembrane beta strand</keyword>
<dbReference type="Gene3D" id="3.30.1330.60">
    <property type="entry name" value="OmpA-like domain"/>
    <property type="match status" value="1"/>
</dbReference>
<keyword evidence="8 10" id="KW-0472">Membrane</keyword>
<evidence type="ECO:0000256" key="2">
    <source>
        <dbReference type="ARBA" id="ARBA00022448"/>
    </source>
</evidence>
<protein>
    <submittedName>
        <fullName evidence="14">OmpA family protein</fullName>
    </submittedName>
</protein>
<organism evidence="14 15">
    <name type="scientific">Hymenobacter citatus</name>
    <dbReference type="NCBI Taxonomy" id="2763506"/>
    <lineage>
        <taxon>Bacteria</taxon>
        <taxon>Pseudomonadati</taxon>
        <taxon>Bacteroidota</taxon>
        <taxon>Cytophagia</taxon>
        <taxon>Cytophagales</taxon>
        <taxon>Hymenobacteraceae</taxon>
        <taxon>Hymenobacter</taxon>
    </lineage>
</organism>
<evidence type="ECO:0000256" key="3">
    <source>
        <dbReference type="ARBA" id="ARBA00022452"/>
    </source>
</evidence>
<dbReference type="Pfam" id="PF02412">
    <property type="entry name" value="TSP_3"/>
    <property type="match status" value="5"/>
</dbReference>
<feature type="region of interest" description="Disordered" evidence="11">
    <location>
        <begin position="481"/>
        <end position="532"/>
    </location>
</feature>
<dbReference type="Gene3D" id="2.40.160.20">
    <property type="match status" value="1"/>
</dbReference>
<dbReference type="PRINTS" id="PR01021">
    <property type="entry name" value="OMPADOMAIN"/>
</dbReference>
<evidence type="ECO:0000256" key="9">
    <source>
        <dbReference type="ARBA" id="ARBA00023237"/>
    </source>
</evidence>
<evidence type="ECO:0000256" key="8">
    <source>
        <dbReference type="ARBA" id="ARBA00023136"/>
    </source>
</evidence>
<accession>A0ABR7MQJ1</accession>
<proteinExistence type="predicted"/>
<dbReference type="PANTHER" id="PTHR30329:SF21">
    <property type="entry name" value="LIPOPROTEIN YIAD-RELATED"/>
    <property type="match status" value="1"/>
</dbReference>
<evidence type="ECO:0000256" key="11">
    <source>
        <dbReference type="SAM" id="MobiDB-lite"/>
    </source>
</evidence>
<keyword evidence="4" id="KW-0812">Transmembrane</keyword>
<reference evidence="14 15" key="1">
    <citation type="submission" date="2020-08" db="EMBL/GenBank/DDBJ databases">
        <title>Hymenobacter sp.</title>
        <authorList>
            <person name="Kim M.K."/>
        </authorList>
    </citation>
    <scope>NUCLEOTIDE SEQUENCE [LARGE SCALE GENOMIC DNA]</scope>
    <source>
        <strain evidence="14 15">BT507</strain>
    </source>
</reference>
<gene>
    <name evidence="14" type="ORF">H8B15_20575</name>
</gene>
<dbReference type="InterPro" id="IPR028974">
    <property type="entry name" value="TSP_type-3_rpt"/>
</dbReference>
<dbReference type="EMBL" id="JACSCY010000029">
    <property type="protein sequence ID" value="MBC6613328.1"/>
    <property type="molecule type" value="Genomic_DNA"/>
</dbReference>
<keyword evidence="9" id="KW-0998">Cell outer membrane</keyword>
<feature type="region of interest" description="Disordered" evidence="11">
    <location>
        <begin position="267"/>
        <end position="317"/>
    </location>
</feature>
<feature type="compositionally biased region" description="Basic and acidic residues" evidence="11">
    <location>
        <begin position="219"/>
        <end position="236"/>
    </location>
</feature>
<sequence length="532" mass="56913">MSSTFSTLRALSVGLAISALAPLVSQAQTSDYKTVVGISANGFQYKGNLGSDYWDFSRAKWGPGISINQYIAPGLSIGLQGSYVELKKSLGVNSSYFNTNVVSANVPIKLMLNNGWALKEDAFIQPYILLAPGILYYSSDGQYRLNNRNTVFSRDETKFAGQAGLGINFRISDNLGIFVQTSQVVGYKANLDGSPGGDNDGWDDRLLQHSAGLNLAFGKAKDADGDGVPDRKDKCPDTPAGVAVDANGCPLDRDGDGVPDYQDKCPDEKGLATMEGCPDRDGDGVRDSEDACPDTPGKSELQGCPDADGDGVADKDDKCPNTPAGVAVDATGCPLDKDGDGVPDYQDRCPNTPGPASNKGCPEVKAETKKVLNEATKYIQFDFNKATLKPSSYPKLEELVRILGEYPDYSLSIAGHTDNIGNDAYNQKLSFDRAATARTYMIEKGIAESRIEARGYGESKPIAPNTTDAGRALNRRVDFDLYLTGDPNPTEEKYGPQPTLKEMGETKPAAPASKAKKAPAKKAPVRKAPVRK</sequence>
<evidence type="ECO:0000256" key="6">
    <source>
        <dbReference type="ARBA" id="ARBA00023065"/>
    </source>
</evidence>
<evidence type="ECO:0000256" key="12">
    <source>
        <dbReference type="SAM" id="SignalP"/>
    </source>
</evidence>
<evidence type="ECO:0000259" key="13">
    <source>
        <dbReference type="PROSITE" id="PS51123"/>
    </source>
</evidence>